<proteinExistence type="predicted"/>
<name>A0A928YPB1_9SPHI</name>
<dbReference type="Proteomes" id="UP000616201">
    <property type="component" value="Unassembled WGS sequence"/>
</dbReference>
<dbReference type="EMBL" id="PRDK01000003">
    <property type="protein sequence ID" value="MBE8712754.1"/>
    <property type="molecule type" value="Genomic_DNA"/>
</dbReference>
<dbReference type="AlphaFoldDB" id="A0A928YPB1"/>
<evidence type="ECO:0000313" key="2">
    <source>
        <dbReference type="Proteomes" id="UP000616201"/>
    </source>
</evidence>
<protein>
    <submittedName>
        <fullName evidence="1">DUF4292 domain-containing protein</fullName>
    </submittedName>
</protein>
<organism evidence="1 2">
    <name type="scientific">Sphingobacterium hungaricum</name>
    <dbReference type="NCBI Taxonomy" id="2082723"/>
    <lineage>
        <taxon>Bacteria</taxon>
        <taxon>Pseudomonadati</taxon>
        <taxon>Bacteroidota</taxon>
        <taxon>Sphingobacteriia</taxon>
        <taxon>Sphingobacteriales</taxon>
        <taxon>Sphingobacteriaceae</taxon>
        <taxon>Sphingobacterium</taxon>
    </lineage>
</organism>
<dbReference type="Pfam" id="PF14125">
    <property type="entry name" value="DUF4292"/>
    <property type="match status" value="1"/>
</dbReference>
<dbReference type="InterPro" id="IPR025634">
    <property type="entry name" value="DUF4292"/>
</dbReference>
<accession>A0A928YPB1</accession>
<gene>
    <name evidence="1" type="ORF">C4F49_03565</name>
</gene>
<keyword evidence="2" id="KW-1185">Reference proteome</keyword>
<dbReference type="Gene3D" id="2.50.20.10">
    <property type="entry name" value="Lipoprotein localisation LolA/LolB/LppX"/>
    <property type="match status" value="1"/>
</dbReference>
<evidence type="ECO:0000313" key="1">
    <source>
        <dbReference type="EMBL" id="MBE8712754.1"/>
    </source>
</evidence>
<sequence length="248" mass="27815">MIVLLSGCHSKKNAASRKKNMSKGTIENNNVIKTFEVSNLNYFTFSGKAKAKVSLNKASHDVTANIRIQKDKAIWISVTALLGIEVARVLITPDSVKILNKLQSTYISKPFSYIYNYTSEGVTFDILQDLLVGNISSNLLRTENVQVASSEDDVQIIGIKDDLTFNYGLNESHRPYLFKLTENGVNQNMEATYRNYTTVNGHGFPQVFSLQAQGDNIEVKANLEYSKLEFNENVEIPFAVPSRYKVIN</sequence>
<comment type="caution">
    <text evidence="1">The sequence shown here is derived from an EMBL/GenBank/DDBJ whole genome shotgun (WGS) entry which is preliminary data.</text>
</comment>
<reference evidence="1" key="1">
    <citation type="submission" date="2018-02" db="EMBL/GenBank/DDBJ databases">
        <authorList>
            <person name="Vasarhelyi B.M."/>
            <person name="Deshmukh S."/>
            <person name="Balint B."/>
            <person name="Kukolya J."/>
        </authorList>
    </citation>
    <scope>NUCLEOTIDE SEQUENCE</scope>
    <source>
        <strain evidence="1">KB22</strain>
    </source>
</reference>